<proteinExistence type="predicted"/>
<dbReference type="RefSeq" id="WP_016389882.1">
    <property type="nucleotide sequence ID" value="NZ_FQZJ01000006.1"/>
</dbReference>
<dbReference type="EMBL" id="ASHL01000001">
    <property type="protein sequence ID" value="EPD14383.1"/>
    <property type="molecule type" value="Genomic_DNA"/>
</dbReference>
<evidence type="ECO:0000313" key="3">
    <source>
        <dbReference type="Proteomes" id="UP000015462"/>
    </source>
</evidence>
<reference evidence="2 3" key="1">
    <citation type="journal article" date="2013" name="Genome Announc.">
        <title>Genome Sequence of the Pyrene- and Fluoranthene-Degrading Bacterium Cycloclasticus sp. Strain PY97M.</title>
        <authorList>
            <person name="Cui Z."/>
            <person name="Xu G."/>
            <person name="Li Q."/>
            <person name="Gao W."/>
            <person name="Zheng L."/>
        </authorList>
    </citation>
    <scope>NUCLEOTIDE SEQUENCE [LARGE SCALE GENOMIC DNA]</scope>
    <source>
        <strain evidence="2 3">PY97M</strain>
    </source>
</reference>
<evidence type="ECO:0000313" key="2">
    <source>
        <dbReference type="EMBL" id="EPD14383.1"/>
    </source>
</evidence>
<gene>
    <name evidence="2" type="ORF">L196_02760</name>
</gene>
<keyword evidence="1" id="KW-0472">Membrane</keyword>
<sequence length="68" mass="7616">MNADDFGLWAMLAFWGSAIGGIFLAIQWASKKGKKSPAPRDVMIKSLDKRLAEGEITAEEHQRRINEL</sequence>
<keyword evidence="3" id="KW-1185">Reference proteome</keyword>
<evidence type="ECO:0000256" key="1">
    <source>
        <dbReference type="SAM" id="Phobius"/>
    </source>
</evidence>
<keyword evidence="1" id="KW-0812">Transmembrane</keyword>
<name>A0AB33Z583_9GAMM</name>
<protein>
    <recommendedName>
        <fullName evidence="4">SHOCT domain-containing protein</fullName>
    </recommendedName>
</protein>
<accession>A0AB33Z583</accession>
<dbReference type="AlphaFoldDB" id="A0AB33Z583"/>
<dbReference type="Proteomes" id="UP000015462">
    <property type="component" value="Unassembled WGS sequence"/>
</dbReference>
<feature type="transmembrane region" description="Helical" evidence="1">
    <location>
        <begin position="6"/>
        <end position="26"/>
    </location>
</feature>
<evidence type="ECO:0008006" key="4">
    <source>
        <dbReference type="Google" id="ProtNLM"/>
    </source>
</evidence>
<organism evidence="2 3">
    <name type="scientific">Cycloclasticus pugetii</name>
    <dbReference type="NCBI Taxonomy" id="34068"/>
    <lineage>
        <taxon>Bacteria</taxon>
        <taxon>Pseudomonadati</taxon>
        <taxon>Pseudomonadota</taxon>
        <taxon>Gammaproteobacteria</taxon>
        <taxon>Thiotrichales</taxon>
        <taxon>Piscirickettsiaceae</taxon>
        <taxon>Cycloclasticus</taxon>
    </lineage>
</organism>
<comment type="caution">
    <text evidence="2">The sequence shown here is derived from an EMBL/GenBank/DDBJ whole genome shotgun (WGS) entry which is preliminary data.</text>
</comment>
<keyword evidence="1" id="KW-1133">Transmembrane helix</keyword>